<gene>
    <name evidence="5" type="ORF">CDAUBV1_LOCUS15423</name>
</gene>
<evidence type="ECO:0000256" key="2">
    <source>
        <dbReference type="ARBA" id="ARBA00023186"/>
    </source>
</evidence>
<organism evidence="5 6">
    <name type="scientific">Calicophoron daubneyi</name>
    <name type="common">Rumen fluke</name>
    <name type="synonym">Paramphistomum daubneyi</name>
    <dbReference type="NCBI Taxonomy" id="300641"/>
    <lineage>
        <taxon>Eukaryota</taxon>
        <taxon>Metazoa</taxon>
        <taxon>Spiralia</taxon>
        <taxon>Lophotrochozoa</taxon>
        <taxon>Platyhelminthes</taxon>
        <taxon>Trematoda</taxon>
        <taxon>Digenea</taxon>
        <taxon>Plagiorchiida</taxon>
        <taxon>Pronocephalata</taxon>
        <taxon>Paramphistomoidea</taxon>
        <taxon>Paramphistomidae</taxon>
        <taxon>Calicophoron</taxon>
    </lineage>
</organism>
<dbReference type="EMBL" id="CAXLJL010000711">
    <property type="protein sequence ID" value="CAL5140253.1"/>
    <property type="molecule type" value="Genomic_DNA"/>
</dbReference>
<dbReference type="AlphaFoldDB" id="A0AAV2TUH7"/>
<proteinExistence type="inferred from homology"/>
<dbReference type="PANTHER" id="PTHR12970:SF1">
    <property type="entry name" value="PROTEASOME ASSEMBLY CHAPERONE 2"/>
    <property type="match status" value="1"/>
</dbReference>
<comment type="similarity">
    <text evidence="3 4">Belongs to the PSMG2 family.</text>
</comment>
<reference evidence="5" key="1">
    <citation type="submission" date="2024-06" db="EMBL/GenBank/DDBJ databases">
        <authorList>
            <person name="Liu X."/>
            <person name="Lenzi L."/>
            <person name="Haldenby T S."/>
            <person name="Uol C."/>
        </authorList>
    </citation>
    <scope>NUCLEOTIDE SEQUENCE</scope>
</reference>
<dbReference type="InterPro" id="IPR016562">
    <property type="entry name" value="Proteasome_assmbl_chp_2_euk"/>
</dbReference>
<dbReference type="Pfam" id="PF09754">
    <property type="entry name" value="PAC2"/>
    <property type="match status" value="1"/>
</dbReference>
<sequence>MSGVYYAIGGAGDGSTNPTERWGSYTAIVTCVGVGNVAQLACDLLVNNLQCTLAADLNFRYVAAIVGSNPYDSPTNALTTSSQLFVDDAHKLVLLQTRSPPFSGCRKKHVNELADFLKSVGFHRIVIISSSSATQQKDAELLGSRMRYATNKLFDQSDIDTFQSRNWMPLLPHTEDIDEYLPQYSKSLTYWLPGSGIASHLFQAFIHSPTDRVCLLNVFASEGDNTGDALYFAKCLDEWLNLMPGTDEKQSSNAVWHLPPSWSLLYGSKASERLY</sequence>
<comment type="caution">
    <text evidence="5">The sequence shown here is derived from an EMBL/GenBank/DDBJ whole genome shotgun (WGS) entry which is preliminary data.</text>
</comment>
<comment type="subunit">
    <text evidence="4">Forms a heterodimer with PSMG1.</text>
</comment>
<protein>
    <recommendedName>
        <fullName evidence="1 4">Proteasome assembly chaperone 2</fullName>
    </recommendedName>
</protein>
<accession>A0AAV2TUH7</accession>
<dbReference type="GO" id="GO:0005634">
    <property type="term" value="C:nucleus"/>
    <property type="evidence" value="ECO:0007669"/>
    <property type="project" value="TreeGrafter"/>
</dbReference>
<dbReference type="GO" id="GO:0043248">
    <property type="term" value="P:proteasome assembly"/>
    <property type="evidence" value="ECO:0007669"/>
    <property type="project" value="TreeGrafter"/>
</dbReference>
<dbReference type="GO" id="GO:0005829">
    <property type="term" value="C:cytosol"/>
    <property type="evidence" value="ECO:0007669"/>
    <property type="project" value="TreeGrafter"/>
</dbReference>
<dbReference type="PIRSF" id="PIRSF010044">
    <property type="entry name" value="UCP010044"/>
    <property type="match status" value="1"/>
</dbReference>
<dbReference type="Proteomes" id="UP001497525">
    <property type="component" value="Unassembled WGS sequence"/>
</dbReference>
<evidence type="ECO:0000256" key="1">
    <source>
        <dbReference type="ARBA" id="ARBA00019186"/>
    </source>
</evidence>
<keyword evidence="2 4" id="KW-0143">Chaperone</keyword>
<evidence type="ECO:0000256" key="4">
    <source>
        <dbReference type="PIRNR" id="PIRNR010044"/>
    </source>
</evidence>
<evidence type="ECO:0000313" key="6">
    <source>
        <dbReference type="Proteomes" id="UP001497525"/>
    </source>
</evidence>
<dbReference type="InterPro" id="IPR019151">
    <property type="entry name" value="Proteasome_assmbl_chaperone_2"/>
</dbReference>
<dbReference type="InterPro" id="IPR038389">
    <property type="entry name" value="PSMG2_sf"/>
</dbReference>
<evidence type="ECO:0000313" key="5">
    <source>
        <dbReference type="EMBL" id="CAL5140253.1"/>
    </source>
</evidence>
<dbReference type="Gene3D" id="3.40.50.10900">
    <property type="entry name" value="PAC-like subunit"/>
    <property type="match status" value="2"/>
</dbReference>
<name>A0AAV2TUH7_CALDB</name>
<dbReference type="PANTHER" id="PTHR12970">
    <property type="entry name" value="PROTEASOME ASSEMBLY CHAPERONE 2"/>
    <property type="match status" value="1"/>
</dbReference>
<evidence type="ECO:0000256" key="3">
    <source>
        <dbReference type="ARBA" id="ARBA00025745"/>
    </source>
</evidence>
<comment type="function">
    <text evidence="4">Chaperone protein which promotes assembly of the 20S proteasome as part of a heterodimer with PSMG1.</text>
</comment>